<sequence>MRIQSITVSGFRSFGPKPQQITLADDLTTVVGPNASGKTALLQTLAKMFGVSRSQRMLHRSDFHLPKDVAPDDRTTRDLFIDVVISLPELKDGSATAETVAPTFRHQQLEGPKTMPLCRLRLEGRWQDDSTAEGEVTQELFWVDHLKEKVEADDKHAVSPADRGLIQFYYTPASRDAATQIRATTGALAARLIKAIEWSKGTRKAVDDATKKLSDAFGGEAAIDAISKALSARWKELHDEETDTDPSLALVSKRFEEVVAHIQVMFQHGPAKIERGLDVLSDGQQSLFYFALAAAVFDLERDAVAAEVKGFRADELRIPALSIFGIEEPENHLSPYYLSRIVAQVRSIVGGNAAQALITSHSPSVLSRIEPKEVRYCRCDADTRASTLRGIDLPSDATEAAKFIRGALLAFPELYFARFAVLVEGDSERIVIPRLAQAAGLMLDPSFVAIVPIGGRHVQHFWKLLESLSIPYATLVDLDLGRKGGGFDRVRTAIAELIAVGTDEKELLKTSKGSTDLEKMKTWDSANWDSLKTWVSFLEGYDVFYSAPLDLDMEMLSAFPAAYEEIIPKGGGPSLTPDEAVDVVLGKSGKGIADYTAAEFAGYKDRMPAYRYHFLTRSKPATHLQALAQLDDAELKKSMPDVYRRLLAHIDKNLSRD</sequence>
<dbReference type="GO" id="GO:0005524">
    <property type="term" value="F:ATP binding"/>
    <property type="evidence" value="ECO:0007669"/>
    <property type="project" value="InterPro"/>
</dbReference>
<keyword evidence="4" id="KW-1185">Reference proteome</keyword>
<protein>
    <submittedName>
        <fullName evidence="3">Chromosome segregation protein SMC</fullName>
    </submittedName>
</protein>
<dbReference type="InterPro" id="IPR034139">
    <property type="entry name" value="TOPRIM_OLD"/>
</dbReference>
<dbReference type="PANTHER" id="PTHR43581:SF4">
    <property type="entry name" value="ATP_GTP PHOSPHATASE"/>
    <property type="match status" value="1"/>
</dbReference>
<dbReference type="Pfam" id="PF20469">
    <property type="entry name" value="OLD-like_TOPRIM"/>
    <property type="match status" value="1"/>
</dbReference>
<dbReference type="InterPro" id="IPR003959">
    <property type="entry name" value="ATPase_AAA_core"/>
</dbReference>
<comment type="caution">
    <text evidence="3">The sequence shown here is derived from an EMBL/GenBank/DDBJ whole genome shotgun (WGS) entry which is preliminary data.</text>
</comment>
<dbReference type="Gene3D" id="3.40.50.300">
    <property type="entry name" value="P-loop containing nucleotide triphosphate hydrolases"/>
    <property type="match status" value="1"/>
</dbReference>
<proteinExistence type="predicted"/>
<accession>A0A2M6UGZ7</accession>
<dbReference type="CDD" id="cd01026">
    <property type="entry name" value="TOPRIM_OLD"/>
    <property type="match status" value="1"/>
</dbReference>
<reference evidence="3 4" key="1">
    <citation type="submission" date="2015-06" db="EMBL/GenBank/DDBJ databases">
        <title>Comparative genome analysis of nirS-carrying Bradyrhizobium sp. strains.</title>
        <authorList>
            <person name="Ishii S."/>
            <person name="Jang J."/>
            <person name="Nishizawa T."/>
            <person name="Senoo K."/>
        </authorList>
    </citation>
    <scope>NUCLEOTIDE SEQUENCE [LARGE SCALE GENOMIC DNA]</scope>
    <source>
        <strain evidence="3 4">TSA1</strain>
    </source>
</reference>
<dbReference type="EMBL" id="LFJC01000003">
    <property type="protein sequence ID" value="PIT03892.1"/>
    <property type="molecule type" value="Genomic_DNA"/>
</dbReference>
<evidence type="ECO:0000259" key="2">
    <source>
        <dbReference type="Pfam" id="PF20469"/>
    </source>
</evidence>
<dbReference type="RefSeq" id="WP_100179019.1">
    <property type="nucleotide sequence ID" value="NZ_LFJC01000003.1"/>
</dbReference>
<evidence type="ECO:0000313" key="4">
    <source>
        <dbReference type="Proteomes" id="UP000228930"/>
    </source>
</evidence>
<evidence type="ECO:0000313" key="3">
    <source>
        <dbReference type="EMBL" id="PIT03892.1"/>
    </source>
</evidence>
<dbReference type="AlphaFoldDB" id="A0A2M6UGZ7"/>
<evidence type="ECO:0000259" key="1">
    <source>
        <dbReference type="Pfam" id="PF13304"/>
    </source>
</evidence>
<dbReference type="PANTHER" id="PTHR43581">
    <property type="entry name" value="ATP/GTP PHOSPHATASE"/>
    <property type="match status" value="1"/>
</dbReference>
<gene>
    <name evidence="3" type="ORF">TSA1_26295</name>
</gene>
<dbReference type="Pfam" id="PF13304">
    <property type="entry name" value="AAA_21"/>
    <property type="match status" value="1"/>
</dbReference>
<feature type="domain" description="OLD protein-like TOPRIM" evidence="2">
    <location>
        <begin position="416"/>
        <end position="479"/>
    </location>
</feature>
<dbReference type="InterPro" id="IPR051396">
    <property type="entry name" value="Bact_Antivir_Def_Nuclease"/>
</dbReference>
<organism evidence="3 4">
    <name type="scientific">Bradyrhizobium nitroreducens</name>
    <dbReference type="NCBI Taxonomy" id="709803"/>
    <lineage>
        <taxon>Bacteria</taxon>
        <taxon>Pseudomonadati</taxon>
        <taxon>Pseudomonadota</taxon>
        <taxon>Alphaproteobacteria</taxon>
        <taxon>Hyphomicrobiales</taxon>
        <taxon>Nitrobacteraceae</taxon>
        <taxon>Bradyrhizobium</taxon>
    </lineage>
</organism>
<name>A0A2M6UGZ7_9BRAD</name>
<dbReference type="GO" id="GO:0016887">
    <property type="term" value="F:ATP hydrolysis activity"/>
    <property type="evidence" value="ECO:0007669"/>
    <property type="project" value="InterPro"/>
</dbReference>
<feature type="domain" description="ATPase AAA-type core" evidence="1">
    <location>
        <begin position="27"/>
        <end position="367"/>
    </location>
</feature>
<dbReference type="Proteomes" id="UP000228930">
    <property type="component" value="Unassembled WGS sequence"/>
</dbReference>
<dbReference type="InterPro" id="IPR027417">
    <property type="entry name" value="P-loop_NTPase"/>
</dbReference>
<dbReference type="SUPFAM" id="SSF52540">
    <property type="entry name" value="P-loop containing nucleoside triphosphate hydrolases"/>
    <property type="match status" value="1"/>
</dbReference>